<protein>
    <submittedName>
        <fullName evidence="3">Secreted protein</fullName>
    </submittedName>
</protein>
<keyword evidence="1" id="KW-0812">Transmembrane</keyword>
<organism evidence="2 3">
    <name type="scientific">Globodera pallida</name>
    <name type="common">Potato cyst nematode worm</name>
    <name type="synonym">Heterodera pallida</name>
    <dbReference type="NCBI Taxonomy" id="36090"/>
    <lineage>
        <taxon>Eukaryota</taxon>
        <taxon>Metazoa</taxon>
        <taxon>Ecdysozoa</taxon>
        <taxon>Nematoda</taxon>
        <taxon>Chromadorea</taxon>
        <taxon>Rhabditida</taxon>
        <taxon>Tylenchina</taxon>
        <taxon>Tylenchomorpha</taxon>
        <taxon>Tylenchoidea</taxon>
        <taxon>Heteroderidae</taxon>
        <taxon>Heteroderinae</taxon>
        <taxon>Globodera</taxon>
    </lineage>
</organism>
<dbReference type="AlphaFoldDB" id="A0A183BWM7"/>
<evidence type="ECO:0000313" key="3">
    <source>
        <dbReference type="WBParaSite" id="GPLIN_000501600"/>
    </source>
</evidence>
<evidence type="ECO:0000313" key="2">
    <source>
        <dbReference type="Proteomes" id="UP000050741"/>
    </source>
</evidence>
<dbReference type="WBParaSite" id="GPLIN_000501600">
    <property type="protein sequence ID" value="GPLIN_000501600"/>
    <property type="gene ID" value="GPLIN_000501600"/>
</dbReference>
<name>A0A183BWM7_GLOPA</name>
<proteinExistence type="predicted"/>
<reference evidence="3" key="3">
    <citation type="submission" date="2016-06" db="UniProtKB">
        <authorList>
            <consortium name="WormBaseParasite"/>
        </authorList>
    </citation>
    <scope>IDENTIFICATION</scope>
</reference>
<evidence type="ECO:0000256" key="1">
    <source>
        <dbReference type="SAM" id="Phobius"/>
    </source>
</evidence>
<keyword evidence="2" id="KW-1185">Reference proteome</keyword>
<dbReference type="Proteomes" id="UP000050741">
    <property type="component" value="Unassembled WGS sequence"/>
</dbReference>
<reference evidence="2" key="1">
    <citation type="submission" date="2013-12" db="EMBL/GenBank/DDBJ databases">
        <authorList>
            <person name="Aslett M."/>
        </authorList>
    </citation>
    <scope>NUCLEOTIDE SEQUENCE [LARGE SCALE GENOMIC DNA]</scope>
    <source>
        <strain evidence="2">Lindley</strain>
    </source>
</reference>
<sequence>MNKWTTATQIVFCLLLLVVVGGTFRFPSAPVHDLRQVSALPVLGLNRFRHVLVLPPFLFLPPTPVLLNQFRAHPSLFIFTLPLCWLSLIVRPKQSQSQSSLKLRRLDQLLT</sequence>
<feature type="transmembrane region" description="Helical" evidence="1">
    <location>
        <begin position="72"/>
        <end position="90"/>
    </location>
</feature>
<reference evidence="2" key="2">
    <citation type="submission" date="2014-05" db="EMBL/GenBank/DDBJ databases">
        <title>The genome and life-stage specific transcriptomes of Globodera pallida elucidate key aspects of plant parasitism by a cyst nematode.</title>
        <authorList>
            <person name="Cotton J.A."/>
            <person name="Lilley C.J."/>
            <person name="Jones L.M."/>
            <person name="Kikuchi T."/>
            <person name="Reid A.J."/>
            <person name="Thorpe P."/>
            <person name="Tsai I.J."/>
            <person name="Beasley H."/>
            <person name="Blok V."/>
            <person name="Cock P.J.A."/>
            <person name="Van den Akker S.E."/>
            <person name="Holroyd N."/>
            <person name="Hunt M."/>
            <person name="Mantelin S."/>
            <person name="Naghra H."/>
            <person name="Pain A."/>
            <person name="Palomares-Rius J.E."/>
            <person name="Zarowiecki M."/>
            <person name="Berriman M."/>
            <person name="Jones J.T."/>
            <person name="Urwin P.E."/>
        </authorList>
    </citation>
    <scope>NUCLEOTIDE SEQUENCE [LARGE SCALE GENOMIC DNA]</scope>
    <source>
        <strain evidence="2">Lindley</strain>
    </source>
</reference>
<keyword evidence="1" id="KW-1133">Transmembrane helix</keyword>
<accession>A0A183BWM7</accession>
<keyword evidence="1" id="KW-0472">Membrane</keyword>